<evidence type="ECO:0000313" key="1">
    <source>
        <dbReference type="EMBL" id="SHF81753.1"/>
    </source>
</evidence>
<dbReference type="AlphaFoldDB" id="A0A1M5ER19"/>
<sequence length="69" mass="8224">MKFYICGNEDVDYLDRKICKLFFEFTDEKIDFQKKKLKLWSENDDKVAGNAFELGSNQSYYMIYDRGTG</sequence>
<name>A0A1M5ER19_9BACE</name>
<dbReference type="RefSeq" id="WP_025076437.1">
    <property type="nucleotide sequence ID" value="NZ_FQVD01000037.1"/>
</dbReference>
<organism evidence="1 2">
    <name type="scientific">Bacteroides faecichinchillae</name>
    <dbReference type="NCBI Taxonomy" id="871325"/>
    <lineage>
        <taxon>Bacteria</taxon>
        <taxon>Pseudomonadati</taxon>
        <taxon>Bacteroidota</taxon>
        <taxon>Bacteroidia</taxon>
        <taxon>Bacteroidales</taxon>
        <taxon>Bacteroidaceae</taxon>
        <taxon>Bacteroides</taxon>
    </lineage>
</organism>
<gene>
    <name evidence="1" type="ORF">SAMN05444349_13722</name>
</gene>
<dbReference type="EMBL" id="FQVD01000037">
    <property type="protein sequence ID" value="SHF81753.1"/>
    <property type="molecule type" value="Genomic_DNA"/>
</dbReference>
<proteinExistence type="predicted"/>
<dbReference type="Proteomes" id="UP000184436">
    <property type="component" value="Unassembled WGS sequence"/>
</dbReference>
<evidence type="ECO:0000313" key="2">
    <source>
        <dbReference type="Proteomes" id="UP000184436"/>
    </source>
</evidence>
<keyword evidence="2" id="KW-1185">Reference proteome</keyword>
<accession>A0A1M5ER19</accession>
<protein>
    <submittedName>
        <fullName evidence="1">Uncharacterized protein</fullName>
    </submittedName>
</protein>
<reference evidence="1 2" key="1">
    <citation type="submission" date="2016-11" db="EMBL/GenBank/DDBJ databases">
        <authorList>
            <person name="Jaros S."/>
            <person name="Januszkiewicz K."/>
            <person name="Wedrychowicz H."/>
        </authorList>
    </citation>
    <scope>NUCLEOTIDE SEQUENCE [LARGE SCALE GENOMIC DNA]</scope>
    <source>
        <strain evidence="1 2">DSM 26883</strain>
    </source>
</reference>